<organism evidence="4 5">
    <name type="scientific">Planobispora takensis</name>
    <dbReference type="NCBI Taxonomy" id="1367882"/>
    <lineage>
        <taxon>Bacteria</taxon>
        <taxon>Bacillati</taxon>
        <taxon>Actinomycetota</taxon>
        <taxon>Actinomycetes</taxon>
        <taxon>Streptosporangiales</taxon>
        <taxon>Streptosporangiaceae</taxon>
        <taxon>Planobispora</taxon>
    </lineage>
</organism>
<evidence type="ECO:0000259" key="3">
    <source>
        <dbReference type="PROSITE" id="PS50977"/>
    </source>
</evidence>
<proteinExistence type="predicted"/>
<dbReference type="GO" id="GO:0003700">
    <property type="term" value="F:DNA-binding transcription factor activity"/>
    <property type="evidence" value="ECO:0007669"/>
    <property type="project" value="TreeGrafter"/>
</dbReference>
<feature type="DNA-binding region" description="H-T-H motif" evidence="2">
    <location>
        <begin position="31"/>
        <end position="50"/>
    </location>
</feature>
<dbReference type="Gene3D" id="1.10.357.10">
    <property type="entry name" value="Tetracycline Repressor, domain 2"/>
    <property type="match status" value="1"/>
</dbReference>
<feature type="domain" description="HTH tetR-type" evidence="3">
    <location>
        <begin position="8"/>
        <end position="68"/>
    </location>
</feature>
<dbReference type="PRINTS" id="PR00455">
    <property type="entry name" value="HTHTETR"/>
</dbReference>
<protein>
    <submittedName>
        <fullName evidence="4">TetR family transcriptional regulator</fullName>
    </submittedName>
</protein>
<dbReference type="AlphaFoldDB" id="A0A8J3SUX2"/>
<accession>A0A8J3SUX2</accession>
<dbReference type="PANTHER" id="PTHR30055">
    <property type="entry name" value="HTH-TYPE TRANSCRIPTIONAL REGULATOR RUTR"/>
    <property type="match status" value="1"/>
</dbReference>
<dbReference type="RefSeq" id="WP_203873278.1">
    <property type="nucleotide sequence ID" value="NZ_BOOK01000004.1"/>
</dbReference>
<dbReference type="EMBL" id="BOOK01000004">
    <property type="protein sequence ID" value="GIH98814.1"/>
    <property type="molecule type" value="Genomic_DNA"/>
</dbReference>
<evidence type="ECO:0000256" key="2">
    <source>
        <dbReference type="PROSITE-ProRule" id="PRU00335"/>
    </source>
</evidence>
<name>A0A8J3SUX2_9ACTN</name>
<evidence type="ECO:0000313" key="5">
    <source>
        <dbReference type="Proteomes" id="UP000634476"/>
    </source>
</evidence>
<dbReference type="PANTHER" id="PTHR30055:SF235">
    <property type="entry name" value="TRANSCRIPTIONAL REGULATORY PROTEIN"/>
    <property type="match status" value="1"/>
</dbReference>
<comment type="caution">
    <text evidence="4">The sequence shown here is derived from an EMBL/GenBank/DDBJ whole genome shotgun (WGS) entry which is preliminary data.</text>
</comment>
<dbReference type="Proteomes" id="UP000634476">
    <property type="component" value="Unassembled WGS sequence"/>
</dbReference>
<gene>
    <name evidence="4" type="ORF">Pta02_08230</name>
</gene>
<keyword evidence="1 2" id="KW-0238">DNA-binding</keyword>
<dbReference type="InterPro" id="IPR050109">
    <property type="entry name" value="HTH-type_TetR-like_transc_reg"/>
</dbReference>
<evidence type="ECO:0000256" key="1">
    <source>
        <dbReference type="ARBA" id="ARBA00023125"/>
    </source>
</evidence>
<sequence length="181" mass="19238">MTTLEPGYDTRSRILDAARQLFAERGYAATSLADIASAVGLTKTAVAYHFHPKDRLAAELIAPAAQDIIALIESEFDDEHAFLEALVTFVVRHRTIIRLIMEDIGGADSAPPGSPGEAIRAFRDCIHARLAGPDPDPAGRVRAWAVVGSLQYAVVKTGDLPEEVVREALLAAASAAYGSSA</sequence>
<dbReference type="Pfam" id="PF00440">
    <property type="entry name" value="TetR_N"/>
    <property type="match status" value="1"/>
</dbReference>
<dbReference type="PROSITE" id="PS50977">
    <property type="entry name" value="HTH_TETR_2"/>
    <property type="match status" value="1"/>
</dbReference>
<dbReference type="SUPFAM" id="SSF46689">
    <property type="entry name" value="Homeodomain-like"/>
    <property type="match status" value="1"/>
</dbReference>
<reference evidence="4" key="1">
    <citation type="submission" date="2021-01" db="EMBL/GenBank/DDBJ databases">
        <title>Whole genome shotgun sequence of Planobispora takensis NBRC 109077.</title>
        <authorList>
            <person name="Komaki H."/>
            <person name="Tamura T."/>
        </authorList>
    </citation>
    <scope>NUCLEOTIDE SEQUENCE</scope>
    <source>
        <strain evidence="4">NBRC 109077</strain>
    </source>
</reference>
<dbReference type="GO" id="GO:0000976">
    <property type="term" value="F:transcription cis-regulatory region binding"/>
    <property type="evidence" value="ECO:0007669"/>
    <property type="project" value="TreeGrafter"/>
</dbReference>
<evidence type="ECO:0000313" key="4">
    <source>
        <dbReference type="EMBL" id="GIH98814.1"/>
    </source>
</evidence>
<dbReference type="InterPro" id="IPR009057">
    <property type="entry name" value="Homeodomain-like_sf"/>
</dbReference>
<keyword evidence="5" id="KW-1185">Reference proteome</keyword>
<dbReference type="InterPro" id="IPR001647">
    <property type="entry name" value="HTH_TetR"/>
</dbReference>